<dbReference type="HAMAP" id="MF_00279">
    <property type="entry name" value="PdxJ"/>
    <property type="match status" value="1"/>
</dbReference>
<evidence type="ECO:0000313" key="7">
    <source>
        <dbReference type="Proteomes" id="UP000228948"/>
    </source>
</evidence>
<dbReference type="Gene3D" id="3.20.20.70">
    <property type="entry name" value="Aldolase class I"/>
    <property type="match status" value="1"/>
</dbReference>
<dbReference type="NCBIfam" id="NF003625">
    <property type="entry name" value="PRK05265.1-3"/>
    <property type="match status" value="1"/>
</dbReference>
<dbReference type="GO" id="GO:0008615">
    <property type="term" value="P:pyridoxine biosynthetic process"/>
    <property type="evidence" value="ECO:0007669"/>
    <property type="project" value="UniProtKB-UniRule"/>
</dbReference>
<feature type="binding site" evidence="4">
    <location>
        <begin position="224"/>
        <end position="225"/>
    </location>
    <ligand>
        <name>3-amino-2-oxopropyl phosphate</name>
        <dbReference type="ChEBI" id="CHEBI:57279"/>
    </ligand>
</feature>
<dbReference type="InterPro" id="IPR036130">
    <property type="entry name" value="Pyridoxine-5'_phos_synth"/>
</dbReference>
<dbReference type="CDD" id="cd00003">
    <property type="entry name" value="PNPsynthase"/>
    <property type="match status" value="1"/>
</dbReference>
<keyword evidence="2 4" id="KW-0808">Transferase</keyword>
<comment type="pathway">
    <text evidence="4">Cofactor biosynthesis; pyridoxine 5'-phosphate biosynthesis; pyridoxine 5'-phosphate from D-erythrose 4-phosphate: step 5/5.</text>
</comment>
<comment type="catalytic activity">
    <reaction evidence="4">
        <text>3-amino-2-oxopropyl phosphate + 1-deoxy-D-xylulose 5-phosphate = pyridoxine 5'-phosphate + phosphate + 2 H2O + H(+)</text>
        <dbReference type="Rhea" id="RHEA:15265"/>
        <dbReference type="ChEBI" id="CHEBI:15377"/>
        <dbReference type="ChEBI" id="CHEBI:15378"/>
        <dbReference type="ChEBI" id="CHEBI:43474"/>
        <dbReference type="ChEBI" id="CHEBI:57279"/>
        <dbReference type="ChEBI" id="CHEBI:57792"/>
        <dbReference type="ChEBI" id="CHEBI:58589"/>
        <dbReference type="EC" id="2.6.99.2"/>
    </reaction>
</comment>
<feature type="active site" description="Proton donor" evidence="4">
    <location>
        <position position="202"/>
    </location>
</feature>
<evidence type="ECO:0000256" key="5">
    <source>
        <dbReference type="NCBIfam" id="TIGR00559"/>
    </source>
</evidence>
<dbReference type="GO" id="GO:0005829">
    <property type="term" value="C:cytosol"/>
    <property type="evidence" value="ECO:0007669"/>
    <property type="project" value="TreeGrafter"/>
</dbReference>
<dbReference type="PANTHER" id="PTHR30456:SF0">
    <property type="entry name" value="PYRIDOXINE 5'-PHOSPHATE SYNTHASE"/>
    <property type="match status" value="1"/>
</dbReference>
<feature type="binding site" evidence="4">
    <location>
        <position position="15"/>
    </location>
    <ligand>
        <name>3-amino-2-oxopropyl phosphate</name>
        <dbReference type="ChEBI" id="CHEBI:57279"/>
    </ligand>
</feature>
<comment type="subunit">
    <text evidence="4">Homooctamer; tetramer of dimers.</text>
</comment>
<accession>A0A2K8KEB9</accession>
<dbReference type="PANTHER" id="PTHR30456">
    <property type="entry name" value="PYRIDOXINE 5'-PHOSPHATE SYNTHASE"/>
    <property type="match status" value="1"/>
</dbReference>
<comment type="subcellular location">
    <subcellularLocation>
        <location evidence="4">Cytoplasm</location>
    </subcellularLocation>
</comment>
<protein>
    <recommendedName>
        <fullName evidence="4 5">Pyridoxine 5'-phosphate synthase</fullName>
        <shortName evidence="4">PNP synthase</shortName>
        <ecNumber evidence="4 5">2.6.99.2</ecNumber>
    </recommendedName>
</protein>
<feature type="binding site" evidence="4">
    <location>
        <position position="108"/>
    </location>
    <ligand>
        <name>1-deoxy-D-xylulose 5-phosphate</name>
        <dbReference type="ChEBI" id="CHEBI:57792"/>
    </ligand>
</feature>
<dbReference type="NCBIfam" id="NF003627">
    <property type="entry name" value="PRK05265.1-5"/>
    <property type="match status" value="1"/>
</dbReference>
<dbReference type="Proteomes" id="UP000228948">
    <property type="component" value="Chromosome"/>
</dbReference>
<feature type="site" description="Transition state stabilizer" evidence="4">
    <location>
        <position position="159"/>
    </location>
</feature>
<dbReference type="STRING" id="441209.GCA_001870665_03563"/>
<gene>
    <name evidence="4" type="primary">pdxJ</name>
    <name evidence="6" type="ORF">BG454_04145</name>
</gene>
<dbReference type="OrthoDB" id="9806590at2"/>
<evidence type="ECO:0000256" key="2">
    <source>
        <dbReference type="ARBA" id="ARBA00022679"/>
    </source>
</evidence>
<comment type="similarity">
    <text evidence="4">Belongs to the PNP synthase family.</text>
</comment>
<dbReference type="InterPro" id="IPR013785">
    <property type="entry name" value="Aldolase_TIM"/>
</dbReference>
<evidence type="ECO:0000256" key="1">
    <source>
        <dbReference type="ARBA" id="ARBA00022490"/>
    </source>
</evidence>
<dbReference type="InterPro" id="IPR004569">
    <property type="entry name" value="PyrdxlP_synth_PdxJ"/>
</dbReference>
<evidence type="ECO:0000256" key="4">
    <source>
        <dbReference type="HAMAP-Rule" id="MF_00279"/>
    </source>
</evidence>
<dbReference type="GO" id="GO:0033856">
    <property type="term" value="F:pyridoxine 5'-phosphate synthase activity"/>
    <property type="evidence" value="ECO:0007669"/>
    <property type="project" value="UniProtKB-UniRule"/>
</dbReference>
<name>A0A2K8KEB9_9RHOB</name>
<dbReference type="EC" id="2.6.99.2" evidence="4 5"/>
<feature type="binding site" evidence="4">
    <location>
        <position position="58"/>
    </location>
    <ligand>
        <name>1-deoxy-D-xylulose 5-phosphate</name>
        <dbReference type="ChEBI" id="CHEBI:57792"/>
    </ligand>
</feature>
<sequence length="252" mass="27162">MPLTNPDTPLRLGVNIDHVATLRNARGGHDPDPVRAARLAQQAGADGITLHLREDRRHIVDADLPAVMSAVTLPINLELAATAEMQRIALAHKPHAVCIVPERREERTTEGGLEVAGDDNRLRDFIAPLREAGSRVSLFIAPDEAQVEAAARVGAQVVELHVGAYCEYCADGNDAARTAELRRLIVAAALAHDLGLEVHAGHGLNFDNVGPIAAIPELVELNIGHFLIGEAVFVGLEAAIREMRRQMNLARM</sequence>
<dbReference type="AlphaFoldDB" id="A0A2K8KEB9"/>
<dbReference type="RefSeq" id="WP_071479193.1">
    <property type="nucleotide sequence ID" value="NZ_CP024899.1"/>
</dbReference>
<proteinExistence type="inferred from homology"/>
<feature type="binding site" evidence="4">
    <location>
        <position position="26"/>
    </location>
    <ligand>
        <name>3-amino-2-oxopropyl phosphate</name>
        <dbReference type="ChEBI" id="CHEBI:57279"/>
    </ligand>
</feature>
<dbReference type="EMBL" id="CP024899">
    <property type="protein sequence ID" value="ATX65118.1"/>
    <property type="molecule type" value="Genomic_DNA"/>
</dbReference>
<comment type="function">
    <text evidence="4">Catalyzes the complicated ring closure reaction between the two acyclic compounds 1-deoxy-D-xylulose-5-phosphate (DXP) and 3-amino-2-oxopropyl phosphate (1-amino-acetone-3-phosphate or AAP) to form pyridoxine 5'-phosphate (PNP) and inorganic phosphate.</text>
</comment>
<dbReference type="SUPFAM" id="SSF63892">
    <property type="entry name" value="Pyridoxine 5'-phosphate synthase"/>
    <property type="match status" value="1"/>
</dbReference>
<feature type="binding site" evidence="4">
    <location>
        <position position="53"/>
    </location>
    <ligand>
        <name>1-deoxy-D-xylulose 5-phosphate</name>
        <dbReference type="ChEBI" id="CHEBI:57792"/>
    </ligand>
</feature>
<evidence type="ECO:0000256" key="3">
    <source>
        <dbReference type="ARBA" id="ARBA00023096"/>
    </source>
</evidence>
<organism evidence="6 7">
    <name type="scientific">Roseinatronobacter bogoriensis subsp. barguzinensis</name>
    <dbReference type="NCBI Taxonomy" id="441209"/>
    <lineage>
        <taxon>Bacteria</taxon>
        <taxon>Pseudomonadati</taxon>
        <taxon>Pseudomonadota</taxon>
        <taxon>Alphaproteobacteria</taxon>
        <taxon>Rhodobacterales</taxon>
        <taxon>Paracoccaceae</taxon>
        <taxon>Roseinatronobacter</taxon>
    </lineage>
</organism>
<feature type="binding site" evidence="4">
    <location>
        <begin position="17"/>
        <end position="18"/>
    </location>
    <ligand>
        <name>1-deoxy-D-xylulose 5-phosphate</name>
        <dbReference type="ChEBI" id="CHEBI:57792"/>
    </ligand>
</feature>
<dbReference type="NCBIfam" id="NF003624">
    <property type="entry name" value="PRK05265.1-2"/>
    <property type="match status" value="1"/>
</dbReference>
<feature type="binding site" evidence="4">
    <location>
        <position position="203"/>
    </location>
    <ligand>
        <name>3-amino-2-oxopropyl phosphate</name>
        <dbReference type="ChEBI" id="CHEBI:57279"/>
    </ligand>
</feature>
<feature type="active site" description="Proton acceptor" evidence="4">
    <location>
        <position position="51"/>
    </location>
</feature>
<dbReference type="UniPathway" id="UPA00244">
    <property type="reaction ID" value="UER00313"/>
</dbReference>
<feature type="active site" description="Proton acceptor" evidence="4">
    <location>
        <position position="78"/>
    </location>
</feature>
<evidence type="ECO:0000313" key="6">
    <source>
        <dbReference type="EMBL" id="ATX65118.1"/>
    </source>
</evidence>
<dbReference type="Pfam" id="PF03740">
    <property type="entry name" value="PdxJ"/>
    <property type="match status" value="1"/>
</dbReference>
<dbReference type="KEGG" id="rbg:BG454_04145"/>
<keyword evidence="1 4" id="KW-0963">Cytoplasm</keyword>
<keyword evidence="3 4" id="KW-0664">Pyridoxine biosynthesis</keyword>
<reference evidence="6 7" key="1">
    <citation type="submission" date="2017-11" db="EMBL/GenBank/DDBJ databases">
        <title>Revised Sequence and Annotation of the Rhodobaca barguzinensis strain alga05 Genome.</title>
        <authorList>
            <person name="Kopejtka K."/>
            <person name="Tomasch J.M."/>
            <person name="Bunk B."/>
            <person name="Koblizek M."/>
        </authorList>
    </citation>
    <scope>NUCLEOTIDE SEQUENCE [LARGE SCALE GENOMIC DNA]</scope>
    <source>
        <strain evidence="7">alga05</strain>
    </source>
</reference>
<dbReference type="NCBIfam" id="TIGR00559">
    <property type="entry name" value="pdxJ"/>
    <property type="match status" value="1"/>
</dbReference>
<keyword evidence="7" id="KW-1185">Reference proteome</keyword>